<protein>
    <submittedName>
        <fullName evidence="1">ImpH/VasB</fullName>
    </submittedName>
</protein>
<dbReference type="AlphaFoldDB" id="A0A2Z5G2N1"/>
<dbReference type="Proteomes" id="UP000253606">
    <property type="component" value="Chromosome"/>
</dbReference>
<gene>
    <name evidence="1" type="ORF">ACPOL_4095</name>
</gene>
<dbReference type="EMBL" id="CP030840">
    <property type="protein sequence ID" value="AXC13372.1"/>
    <property type="molecule type" value="Genomic_DNA"/>
</dbReference>
<name>A0A2Z5G2N1_9BACT</name>
<accession>A0A2Z5G2N1</accession>
<dbReference type="PANTHER" id="PTHR35564:SF3">
    <property type="entry name" value="TYPE VI SECRETION SYSTEM BASEPLATE SUBUNIT TSSG"/>
    <property type="match status" value="1"/>
</dbReference>
<evidence type="ECO:0000313" key="1">
    <source>
        <dbReference type="EMBL" id="AXC13372.1"/>
    </source>
</evidence>
<dbReference type="NCBIfam" id="TIGR03347">
    <property type="entry name" value="VI_chp_1"/>
    <property type="match status" value="1"/>
</dbReference>
<organism evidence="1 2">
    <name type="scientific">Acidisarcina polymorpha</name>
    <dbReference type="NCBI Taxonomy" id="2211140"/>
    <lineage>
        <taxon>Bacteria</taxon>
        <taxon>Pseudomonadati</taxon>
        <taxon>Acidobacteriota</taxon>
        <taxon>Terriglobia</taxon>
        <taxon>Terriglobales</taxon>
        <taxon>Acidobacteriaceae</taxon>
        <taxon>Acidisarcina</taxon>
    </lineage>
</organism>
<proteinExistence type="predicted"/>
<sequence>MMQAEPRSFRFFQMVRLLERMHPERKPMGIFVTPADEVVRFTAPPALAFPASELGWYKPQEDKPASLEVNFLGLNVINGPMPRSYTETLLERQRGKDRATLEFFDLFNHRIVSLFYRAWTRYRFFIAYEKAQGGEDEITQRLYDLVGLGTPGLRGRMTMPEESSIYYSGLLSNQIRSVDGLKQILEDYFGVRVEIRQFTGSWVPLPEEQQTVLRDGESMAECLGIATVVGNEVWDQEGTMTVRLGPMPLARYREFLPGSRGQAELQDWLKFYSRRAFQFVVQLILERDEVPQIPLKAGPVTSSRLGYESWLKIKPMGRDPDETTYLIV</sequence>
<dbReference type="Pfam" id="PF06996">
    <property type="entry name" value="T6SS_TssG"/>
    <property type="match status" value="1"/>
</dbReference>
<dbReference type="KEGG" id="abas:ACPOL_4095"/>
<keyword evidence="2" id="KW-1185">Reference proteome</keyword>
<reference evidence="1 2" key="1">
    <citation type="journal article" date="2018" name="Front. Microbiol.">
        <title>Hydrolytic Capabilities as a Key to Environmental Success: Chitinolytic and Cellulolytic Acidobacteria From Acidic Sub-arctic Soils and Boreal Peatlands.</title>
        <authorList>
            <person name="Belova S.E."/>
            <person name="Ravin N.V."/>
            <person name="Pankratov T.A."/>
            <person name="Rakitin A.L."/>
            <person name="Ivanova A.A."/>
            <person name="Beletsky A.V."/>
            <person name="Mardanov A.V."/>
            <person name="Sinninghe Damste J.S."/>
            <person name="Dedysh S.N."/>
        </authorList>
    </citation>
    <scope>NUCLEOTIDE SEQUENCE [LARGE SCALE GENOMIC DNA]</scope>
    <source>
        <strain evidence="1 2">SBC82</strain>
    </source>
</reference>
<dbReference type="InterPro" id="IPR010732">
    <property type="entry name" value="T6SS_TssG-like"/>
</dbReference>
<evidence type="ECO:0000313" key="2">
    <source>
        <dbReference type="Proteomes" id="UP000253606"/>
    </source>
</evidence>
<dbReference type="PANTHER" id="PTHR35564">
    <property type="match status" value="1"/>
</dbReference>